<dbReference type="Proteomes" id="UP001229346">
    <property type="component" value="Unassembled WGS sequence"/>
</dbReference>
<evidence type="ECO:0000256" key="3">
    <source>
        <dbReference type="ARBA" id="ARBA00023277"/>
    </source>
</evidence>
<dbReference type="InterPro" id="IPR015943">
    <property type="entry name" value="WD40/YVTN_repeat-like_dom_sf"/>
</dbReference>
<keyword evidence="2" id="KW-0378">Hydrolase</keyword>
<keyword evidence="4" id="KW-0326">Glycosidase</keyword>
<accession>A0ABT9UBP6</accession>
<dbReference type="Gene3D" id="2.130.10.10">
    <property type="entry name" value="YVTN repeat-like/Quinoprotein amine dehydrogenase"/>
    <property type="match status" value="1"/>
</dbReference>
<keyword evidence="5" id="KW-0624">Polysaccharide degradation</keyword>
<dbReference type="EMBL" id="JAUSSU010000022">
    <property type="protein sequence ID" value="MDQ0116652.1"/>
    <property type="molecule type" value="Genomic_DNA"/>
</dbReference>
<dbReference type="PANTHER" id="PTHR43739:SF2">
    <property type="entry name" value="OLIGOXYLOGLUCAN-REDUCING END-SPECIFIC XYLOGLUCANASE-RELATED"/>
    <property type="match status" value="1"/>
</dbReference>
<keyword evidence="1" id="KW-0732">Signal</keyword>
<keyword evidence="3" id="KW-0119">Carbohydrate metabolism</keyword>
<dbReference type="PANTHER" id="PTHR43739">
    <property type="entry name" value="XYLOGLUCANASE (EUROFUNG)"/>
    <property type="match status" value="1"/>
</dbReference>
<dbReference type="SUPFAM" id="SSF110296">
    <property type="entry name" value="Oligoxyloglucan reducing end-specific cellobiohydrolase"/>
    <property type="match status" value="1"/>
</dbReference>
<evidence type="ECO:0000256" key="5">
    <source>
        <dbReference type="ARBA" id="ARBA00023326"/>
    </source>
</evidence>
<evidence type="ECO:0000256" key="1">
    <source>
        <dbReference type="ARBA" id="ARBA00022729"/>
    </source>
</evidence>
<evidence type="ECO:0000313" key="7">
    <source>
        <dbReference type="EMBL" id="MDQ0116652.1"/>
    </source>
</evidence>
<dbReference type="InterPro" id="IPR052025">
    <property type="entry name" value="Xyloglucanase_GH74"/>
</dbReference>
<evidence type="ECO:0000256" key="6">
    <source>
        <dbReference type="ARBA" id="ARBA00037986"/>
    </source>
</evidence>
<evidence type="ECO:0000256" key="4">
    <source>
        <dbReference type="ARBA" id="ARBA00023295"/>
    </source>
</evidence>
<gene>
    <name evidence="7" type="ORF">J2T15_006134</name>
</gene>
<proteinExistence type="inferred from homology"/>
<name>A0ABT9UBP6_PAEHA</name>
<sequence length="87" mass="10141">MEKCQYGCGRRLHIFNSTEQNLIYARTDIGGVYRWNQTDSIWIPLLDHVGWDDWGKTGVDALATDPVEPNRLASRYPLRSSNCIWWI</sequence>
<organism evidence="7 8">
    <name type="scientific">Paenibacillus harenae</name>
    <dbReference type="NCBI Taxonomy" id="306543"/>
    <lineage>
        <taxon>Bacteria</taxon>
        <taxon>Bacillati</taxon>
        <taxon>Bacillota</taxon>
        <taxon>Bacilli</taxon>
        <taxon>Bacillales</taxon>
        <taxon>Paenibacillaceae</taxon>
        <taxon>Paenibacillus</taxon>
    </lineage>
</organism>
<comment type="similarity">
    <text evidence="6">Belongs to the glycosyl hydrolase 74 family.</text>
</comment>
<comment type="caution">
    <text evidence="7">The sequence shown here is derived from an EMBL/GenBank/DDBJ whole genome shotgun (WGS) entry which is preliminary data.</text>
</comment>
<evidence type="ECO:0000313" key="8">
    <source>
        <dbReference type="Proteomes" id="UP001229346"/>
    </source>
</evidence>
<keyword evidence="8" id="KW-1185">Reference proteome</keyword>
<evidence type="ECO:0000256" key="2">
    <source>
        <dbReference type="ARBA" id="ARBA00022801"/>
    </source>
</evidence>
<protein>
    <submittedName>
        <fullName evidence="7">Uncharacterized protein</fullName>
    </submittedName>
</protein>
<reference evidence="7 8" key="1">
    <citation type="submission" date="2023-07" db="EMBL/GenBank/DDBJ databases">
        <title>Sorghum-associated microbial communities from plants grown in Nebraska, USA.</title>
        <authorList>
            <person name="Schachtman D."/>
        </authorList>
    </citation>
    <scope>NUCLEOTIDE SEQUENCE [LARGE SCALE GENOMIC DNA]</scope>
    <source>
        <strain evidence="7 8">CC482</strain>
    </source>
</reference>